<proteinExistence type="predicted"/>
<dbReference type="PANTHER" id="PTHR21666">
    <property type="entry name" value="PEPTIDASE-RELATED"/>
    <property type="match status" value="1"/>
</dbReference>
<protein>
    <submittedName>
        <fullName evidence="4">M23 family metallopeptidase</fullName>
    </submittedName>
</protein>
<dbReference type="PANTHER" id="PTHR21666:SF289">
    <property type="entry name" value="L-ALA--D-GLU ENDOPEPTIDASE"/>
    <property type="match status" value="1"/>
</dbReference>
<accession>A0ABW5PIT7</accession>
<reference evidence="5" key="1">
    <citation type="journal article" date="2019" name="Int. J. Syst. Evol. Microbiol.">
        <title>The Global Catalogue of Microorganisms (GCM) 10K type strain sequencing project: providing services to taxonomists for standard genome sequencing and annotation.</title>
        <authorList>
            <consortium name="The Broad Institute Genomics Platform"/>
            <consortium name="The Broad Institute Genome Sequencing Center for Infectious Disease"/>
            <person name="Wu L."/>
            <person name="Ma J."/>
        </authorList>
    </citation>
    <scope>NUCLEOTIDE SEQUENCE [LARGE SCALE GENOMIC DNA]</scope>
    <source>
        <strain evidence="5">KCTC 3950</strain>
    </source>
</reference>
<dbReference type="InterPro" id="IPR016047">
    <property type="entry name" value="M23ase_b-sheet_dom"/>
</dbReference>
<gene>
    <name evidence="4" type="ORF">ACFSUF_22255</name>
</gene>
<keyword evidence="5" id="KW-1185">Reference proteome</keyword>
<dbReference type="CDD" id="cd12797">
    <property type="entry name" value="M23_peptidase"/>
    <property type="match status" value="1"/>
</dbReference>
<dbReference type="SUPFAM" id="SSF51261">
    <property type="entry name" value="Duplicated hybrid motif"/>
    <property type="match status" value="1"/>
</dbReference>
<keyword evidence="1 2" id="KW-0732">Signal</keyword>
<evidence type="ECO:0000256" key="1">
    <source>
        <dbReference type="ARBA" id="ARBA00022729"/>
    </source>
</evidence>
<sequence length="353" mass="39913">MHLFKRQMRTAGRCLIAALALPLLWNQSPTASAALAAPSASIENKVSSDENPYAQRKDLFHKISTLTGIPWFYLAAIDQYERTLSIARPKKRPPREGLIGIYFTPLEWVGMMNPDELDRNVSSISFFGGYGRDGSGDGKADLTNDADVLYSMASHILAYGNKEDDLRIALWEHYQNSRSIERIEQFAKIYAARNTLDLSQHAFPVPVRSRYSFRSTWGAGRSWGGYRIHEGTDIFAGYGVPVRSTCYGIVENKGWNPYGGWRIGIRDTDNIYHYYAHLQGFDKNLKEGDLLTPGQVIGWVGSSGYGKPGTSGKFPPHLHYGVYRDNGLTEWSFDPYPLLKRWERSERTTNKSH</sequence>
<evidence type="ECO:0000256" key="2">
    <source>
        <dbReference type="SAM" id="SignalP"/>
    </source>
</evidence>
<feature type="domain" description="M23ase beta-sheet core" evidence="3">
    <location>
        <begin position="228"/>
        <end position="326"/>
    </location>
</feature>
<feature type="signal peptide" evidence="2">
    <location>
        <begin position="1"/>
        <end position="33"/>
    </location>
</feature>
<dbReference type="EMBL" id="JBHUME010000016">
    <property type="protein sequence ID" value="MFD2615146.1"/>
    <property type="molecule type" value="Genomic_DNA"/>
</dbReference>
<dbReference type="RefSeq" id="WP_377606770.1">
    <property type="nucleotide sequence ID" value="NZ_JBHUME010000016.1"/>
</dbReference>
<organism evidence="4 5">
    <name type="scientific">Paenibacillus gansuensis</name>
    <dbReference type="NCBI Taxonomy" id="306542"/>
    <lineage>
        <taxon>Bacteria</taxon>
        <taxon>Bacillati</taxon>
        <taxon>Bacillota</taxon>
        <taxon>Bacilli</taxon>
        <taxon>Bacillales</taxon>
        <taxon>Paenibacillaceae</taxon>
        <taxon>Paenibacillus</taxon>
    </lineage>
</organism>
<feature type="chain" id="PRO_5046440933" evidence="2">
    <location>
        <begin position="34"/>
        <end position="353"/>
    </location>
</feature>
<dbReference type="InterPro" id="IPR011055">
    <property type="entry name" value="Dup_hybrid_motif"/>
</dbReference>
<comment type="caution">
    <text evidence="4">The sequence shown here is derived from an EMBL/GenBank/DDBJ whole genome shotgun (WGS) entry which is preliminary data.</text>
</comment>
<evidence type="ECO:0000313" key="4">
    <source>
        <dbReference type="EMBL" id="MFD2615146.1"/>
    </source>
</evidence>
<name>A0ABW5PIT7_9BACL</name>
<dbReference type="Gene3D" id="2.70.70.10">
    <property type="entry name" value="Glucose Permease (Domain IIA)"/>
    <property type="match status" value="1"/>
</dbReference>
<dbReference type="Pfam" id="PF01551">
    <property type="entry name" value="Peptidase_M23"/>
    <property type="match status" value="1"/>
</dbReference>
<dbReference type="Proteomes" id="UP001597541">
    <property type="component" value="Unassembled WGS sequence"/>
</dbReference>
<evidence type="ECO:0000259" key="3">
    <source>
        <dbReference type="Pfam" id="PF01551"/>
    </source>
</evidence>
<evidence type="ECO:0000313" key="5">
    <source>
        <dbReference type="Proteomes" id="UP001597541"/>
    </source>
</evidence>
<dbReference type="InterPro" id="IPR050570">
    <property type="entry name" value="Cell_wall_metabolism_enzyme"/>
</dbReference>